<proteinExistence type="predicted"/>
<protein>
    <recommendedName>
        <fullName evidence="3">Thermopsin</fullName>
    </recommendedName>
</protein>
<evidence type="ECO:0008006" key="3">
    <source>
        <dbReference type="Google" id="ProtNLM"/>
    </source>
</evidence>
<dbReference type="EMBL" id="CP002590">
    <property type="protein sequence ID" value="AEA12957.1"/>
    <property type="molecule type" value="Genomic_DNA"/>
</dbReference>
<dbReference type="STRING" id="999630.TUZN_1486"/>
<sequence length="474" mass="52114">MYMGLRVYVLITVAALGLAASLAYLTWPTTFVTPFFSASYQNNLVQRIVLKVANWSGYPTYFCASIYGWLPNESFMLLDVKCGLGSVELNKTALRRYAEYWRGAAGQIGVFVFLTYVNGTKGGSYTLGRAVKGFLIDPKRVLAGQSLTATIYVRGKPPNLPVDFHFGPTSTATALASTQFQSWPPPTIDTGYYVWYLNTVYAEAADVPVPVIVVRVADPFSASMICCVVMKFEVSTSQSTEIYFNGGAEVVYNGIIQGFESDIYSFSINQNGQTVWATATYYPSNQGPGVAAVGFYGDYAIANYTEYEVYPDGRISPTGYSAILYVIRPTGRGGIVDYSEVDAGTSFSNSWLNNLMSQVSAYWTPEYVYGTGSSLWADSWTLVQDRQGIPILSLAIPIVETRLLKQNLNLAAGLGADISGVYLGYTTAAFIYGVSSQYFLVGKYYIPATKYEYYDVYYPTPSMFIDIYVGEGTT</sequence>
<reference evidence="1 2" key="1">
    <citation type="journal article" date="2011" name="J. Bacteriol.">
        <title>Complete genome sequence of the thermoacidophilic crenarchaeon Thermoproteus uzoniensis 768-20.</title>
        <authorList>
            <person name="Mardanov A.V."/>
            <person name="Gumerov V.M."/>
            <person name="Beletsky A.V."/>
            <person name="Prokofeva M.I."/>
            <person name="Bonch-Osmolovskaya E.A."/>
            <person name="Ravin N.V."/>
            <person name="Skryabin K.G."/>
        </authorList>
    </citation>
    <scope>NUCLEOTIDE SEQUENCE [LARGE SCALE GENOMIC DNA]</scope>
    <source>
        <strain evidence="1 2">768-20</strain>
    </source>
</reference>
<organism evidence="1 2">
    <name type="scientific">Thermoproteus uzoniensis (strain 768-20)</name>
    <dbReference type="NCBI Taxonomy" id="999630"/>
    <lineage>
        <taxon>Archaea</taxon>
        <taxon>Thermoproteota</taxon>
        <taxon>Thermoprotei</taxon>
        <taxon>Thermoproteales</taxon>
        <taxon>Thermoproteaceae</taxon>
        <taxon>Thermoproteus</taxon>
    </lineage>
</organism>
<dbReference type="eggNOG" id="arCOG08358">
    <property type="taxonomic scope" value="Archaea"/>
</dbReference>
<accession>F2L230</accession>
<gene>
    <name evidence="1" type="ordered locus">TUZN_1486</name>
</gene>
<name>F2L230_THEU7</name>
<evidence type="ECO:0000313" key="1">
    <source>
        <dbReference type="EMBL" id="AEA12957.1"/>
    </source>
</evidence>
<dbReference type="AlphaFoldDB" id="F2L230"/>
<dbReference type="KEGG" id="tuz:TUZN_1486"/>
<dbReference type="Proteomes" id="UP000008138">
    <property type="component" value="Chromosome"/>
</dbReference>
<evidence type="ECO:0000313" key="2">
    <source>
        <dbReference type="Proteomes" id="UP000008138"/>
    </source>
</evidence>
<dbReference type="HOGENOM" id="CLU_575732_0_0_2"/>
<keyword evidence="2" id="KW-1185">Reference proteome</keyword>
<reference key="2">
    <citation type="submission" date="2011-03" db="EMBL/GenBank/DDBJ databases">
        <title>Complete genome sequence of the thermoacidophilic crenarchaeon Thermoproteus uzoniensis 768-20.</title>
        <authorList>
            <person name="Mardanov A.V."/>
            <person name="Gumerov V.M."/>
            <person name="Beletsky A.V."/>
            <person name="Prokofeva M.I."/>
            <person name="Bonch-Osmolovskaya E.A."/>
            <person name="Ravin N.V."/>
            <person name="Skryabin K.G."/>
        </authorList>
    </citation>
    <scope>NUCLEOTIDE SEQUENCE</scope>
    <source>
        <strain>768-20</strain>
    </source>
</reference>